<name>A0A518HDF1_9BACT</name>
<dbReference type="EMBL" id="CP036426">
    <property type="protein sequence ID" value="QDV38891.1"/>
    <property type="molecule type" value="Genomic_DNA"/>
</dbReference>
<accession>A0A518HDF1</accession>
<evidence type="ECO:0000256" key="6">
    <source>
        <dbReference type="ARBA" id="ARBA00023204"/>
    </source>
</evidence>
<gene>
    <name evidence="8" type="primary">uvsE</name>
    <name evidence="8" type="ORF">ElP_68510</name>
</gene>
<keyword evidence="1" id="KW-0540">Nuclease</keyword>
<dbReference type="Gene3D" id="3.20.20.150">
    <property type="entry name" value="Divalent-metal-dependent TIM barrel enzymes"/>
    <property type="match status" value="1"/>
</dbReference>
<dbReference type="GO" id="GO:0004519">
    <property type="term" value="F:endonuclease activity"/>
    <property type="evidence" value="ECO:0007669"/>
    <property type="project" value="UniProtKB-KW"/>
</dbReference>
<keyword evidence="9" id="KW-1185">Reference proteome</keyword>
<reference evidence="8 9" key="1">
    <citation type="submission" date="2019-02" db="EMBL/GenBank/DDBJ databases">
        <title>Deep-cultivation of Planctomycetes and their phenomic and genomic characterization uncovers novel biology.</title>
        <authorList>
            <person name="Wiegand S."/>
            <person name="Jogler M."/>
            <person name="Boedeker C."/>
            <person name="Pinto D."/>
            <person name="Vollmers J."/>
            <person name="Rivas-Marin E."/>
            <person name="Kohn T."/>
            <person name="Peeters S.H."/>
            <person name="Heuer A."/>
            <person name="Rast P."/>
            <person name="Oberbeckmann S."/>
            <person name="Bunk B."/>
            <person name="Jeske O."/>
            <person name="Meyerdierks A."/>
            <person name="Storesund J.E."/>
            <person name="Kallscheuer N."/>
            <person name="Luecker S."/>
            <person name="Lage O.M."/>
            <person name="Pohl T."/>
            <person name="Merkel B.J."/>
            <person name="Hornburger P."/>
            <person name="Mueller R.-W."/>
            <person name="Bruemmer F."/>
            <person name="Labrenz M."/>
            <person name="Spormann A.M."/>
            <person name="Op den Camp H."/>
            <person name="Overmann J."/>
            <person name="Amann R."/>
            <person name="Jetten M.S.M."/>
            <person name="Mascher T."/>
            <person name="Medema M.H."/>
            <person name="Devos D.P."/>
            <person name="Kaster A.-K."/>
            <person name="Ovreas L."/>
            <person name="Rohde M."/>
            <person name="Galperin M.Y."/>
            <person name="Jogler C."/>
        </authorList>
    </citation>
    <scope>NUCLEOTIDE SEQUENCE [LARGE SCALE GENOMIC DNA]</scope>
    <source>
        <strain evidence="8 9">ElP</strain>
    </source>
</reference>
<dbReference type="SUPFAM" id="SSF51658">
    <property type="entry name" value="Xylose isomerase-like"/>
    <property type="match status" value="1"/>
</dbReference>
<dbReference type="InterPro" id="IPR036237">
    <property type="entry name" value="Xyl_isomerase-like_sf"/>
</dbReference>
<dbReference type="GO" id="GO:0006289">
    <property type="term" value="P:nucleotide-excision repair"/>
    <property type="evidence" value="ECO:0007669"/>
    <property type="project" value="InterPro"/>
</dbReference>
<evidence type="ECO:0000313" key="8">
    <source>
        <dbReference type="EMBL" id="QDV38891.1"/>
    </source>
</evidence>
<sequence length="363" mass="40744">MAMSHGTRGTAAPAPSPPPRRLGFAVKVMGTPGLRSNDARRWQSGPHLRTSIAYLREIFAYLDRIDVRMYRMSSDLAPYLTHPDLPQFHRQLDECADELEDLGRLARSLDLRLSFHPSQYVVLNSPDEALNARGAADVDWQAELLDRMGLGPEAVVVVHVGGAYGDKLAGGDRWARTYRALPEHARRRLVLENDDVRYSALDVLRIHENCGVPLIFDHQHYWCNNPEGLGLREAVSRFLRTWPAGARPKLHFSSPRTELREVARKNRSTGKPETTLIPPIWTGHADFVHPFEFIQFLRLVADLEPPFDVMLEAKAKDLALVRLRRDLARYAPDLAPLFGLDADADAVADPDEETADSGPTKAE</sequence>
<evidence type="ECO:0000256" key="5">
    <source>
        <dbReference type="ARBA" id="ARBA00022801"/>
    </source>
</evidence>
<dbReference type="InterPro" id="IPR004601">
    <property type="entry name" value="UvdE"/>
</dbReference>
<dbReference type="PANTHER" id="PTHR31290:SF5">
    <property type="entry name" value="UV-DAMAGE ENDONUCLEASE"/>
    <property type="match status" value="1"/>
</dbReference>
<dbReference type="RefSeq" id="WP_197446569.1">
    <property type="nucleotide sequence ID" value="NZ_CP036426.1"/>
</dbReference>
<dbReference type="GO" id="GO:0009411">
    <property type="term" value="P:response to UV"/>
    <property type="evidence" value="ECO:0007669"/>
    <property type="project" value="InterPro"/>
</dbReference>
<proteinExistence type="predicted"/>
<keyword evidence="4" id="KW-0228">DNA excision</keyword>
<evidence type="ECO:0000313" key="9">
    <source>
        <dbReference type="Proteomes" id="UP000317835"/>
    </source>
</evidence>
<evidence type="ECO:0000256" key="7">
    <source>
        <dbReference type="SAM" id="MobiDB-lite"/>
    </source>
</evidence>
<keyword evidence="5 8" id="KW-0378">Hydrolase</keyword>
<evidence type="ECO:0000256" key="1">
    <source>
        <dbReference type="ARBA" id="ARBA00022722"/>
    </source>
</evidence>
<dbReference type="Pfam" id="PF03851">
    <property type="entry name" value="UvdE"/>
    <property type="match status" value="1"/>
</dbReference>
<evidence type="ECO:0000256" key="3">
    <source>
        <dbReference type="ARBA" id="ARBA00022763"/>
    </source>
</evidence>
<dbReference type="Proteomes" id="UP000317835">
    <property type="component" value="Chromosome"/>
</dbReference>
<protein>
    <submittedName>
        <fullName evidence="8">UV DNA damage endonuclease</fullName>
        <ecNumber evidence="8">3.-.-.-</ecNumber>
    </submittedName>
</protein>
<evidence type="ECO:0000256" key="4">
    <source>
        <dbReference type="ARBA" id="ARBA00022769"/>
    </source>
</evidence>
<organism evidence="8 9">
    <name type="scientific">Tautonia plasticadhaerens</name>
    <dbReference type="NCBI Taxonomy" id="2527974"/>
    <lineage>
        <taxon>Bacteria</taxon>
        <taxon>Pseudomonadati</taxon>
        <taxon>Planctomycetota</taxon>
        <taxon>Planctomycetia</taxon>
        <taxon>Isosphaerales</taxon>
        <taxon>Isosphaeraceae</taxon>
        <taxon>Tautonia</taxon>
    </lineage>
</organism>
<dbReference type="AlphaFoldDB" id="A0A518HDF1"/>
<feature type="region of interest" description="Disordered" evidence="7">
    <location>
        <begin position="1"/>
        <end position="21"/>
    </location>
</feature>
<dbReference type="EC" id="3.-.-.-" evidence="8"/>
<dbReference type="GO" id="GO:0016787">
    <property type="term" value="F:hydrolase activity"/>
    <property type="evidence" value="ECO:0007669"/>
    <property type="project" value="UniProtKB-KW"/>
</dbReference>
<keyword evidence="6" id="KW-0234">DNA repair</keyword>
<keyword evidence="2 8" id="KW-0255">Endonuclease</keyword>
<keyword evidence="3" id="KW-0227">DNA damage</keyword>
<dbReference type="KEGG" id="tpla:ElP_68510"/>
<evidence type="ECO:0000256" key="2">
    <source>
        <dbReference type="ARBA" id="ARBA00022759"/>
    </source>
</evidence>
<dbReference type="PANTHER" id="PTHR31290">
    <property type="entry name" value="UV-DAMAGE ENDONUCLEASE"/>
    <property type="match status" value="1"/>
</dbReference>
<dbReference type="NCBIfam" id="TIGR00629">
    <property type="entry name" value="uvde"/>
    <property type="match status" value="1"/>
</dbReference>